<protein>
    <submittedName>
        <fullName evidence="4">ADP-ribosylglycohydrolase family protein</fullName>
    </submittedName>
</protein>
<comment type="caution">
    <text evidence="4">The sequence shown here is derived from an EMBL/GenBank/DDBJ whole genome shotgun (WGS) entry which is preliminary data.</text>
</comment>
<dbReference type="Gene3D" id="1.10.4080.10">
    <property type="entry name" value="ADP-ribosylation/Crystallin J1"/>
    <property type="match status" value="1"/>
</dbReference>
<keyword evidence="2 4" id="KW-0378">Hydrolase</keyword>
<dbReference type="InterPro" id="IPR005502">
    <property type="entry name" value="Ribosyl_crysJ1"/>
</dbReference>
<evidence type="ECO:0000256" key="3">
    <source>
        <dbReference type="PIRSR" id="PIRSR605502-1"/>
    </source>
</evidence>
<dbReference type="SUPFAM" id="SSF101478">
    <property type="entry name" value="ADP-ribosylglycohydrolase"/>
    <property type="match status" value="1"/>
</dbReference>
<evidence type="ECO:0000313" key="5">
    <source>
        <dbReference type="Proteomes" id="UP000298179"/>
    </source>
</evidence>
<evidence type="ECO:0000313" key="4">
    <source>
        <dbReference type="EMBL" id="TFF23202.1"/>
    </source>
</evidence>
<dbReference type="PANTHER" id="PTHR16222:SF24">
    <property type="entry name" value="ADP-RIBOSYLHYDROLASE ARH3"/>
    <property type="match status" value="1"/>
</dbReference>
<dbReference type="OrthoDB" id="9798107at2"/>
<feature type="binding site" evidence="3">
    <location>
        <position position="68"/>
    </location>
    <ligand>
        <name>Mg(2+)</name>
        <dbReference type="ChEBI" id="CHEBI:18420"/>
        <label>1</label>
    </ligand>
</feature>
<dbReference type="AlphaFoldDB" id="A0A4Y8RKF8"/>
<dbReference type="PANTHER" id="PTHR16222">
    <property type="entry name" value="ADP-RIBOSYLGLYCOHYDROLASE"/>
    <property type="match status" value="1"/>
</dbReference>
<dbReference type="GO" id="GO:0016787">
    <property type="term" value="F:hydrolase activity"/>
    <property type="evidence" value="ECO:0007669"/>
    <property type="project" value="UniProtKB-KW"/>
</dbReference>
<evidence type="ECO:0000256" key="2">
    <source>
        <dbReference type="ARBA" id="ARBA00022801"/>
    </source>
</evidence>
<dbReference type="Proteomes" id="UP000298179">
    <property type="component" value="Unassembled WGS sequence"/>
</dbReference>
<dbReference type="GO" id="GO:0046872">
    <property type="term" value="F:metal ion binding"/>
    <property type="evidence" value="ECO:0007669"/>
    <property type="project" value="UniProtKB-KW"/>
</dbReference>
<keyword evidence="3" id="KW-0460">Magnesium</keyword>
<evidence type="ECO:0000256" key="1">
    <source>
        <dbReference type="ARBA" id="ARBA00010702"/>
    </source>
</evidence>
<feature type="binding site" evidence="3">
    <location>
        <position position="289"/>
    </location>
    <ligand>
        <name>Mg(2+)</name>
        <dbReference type="ChEBI" id="CHEBI:18420"/>
        <label>1</label>
    </ligand>
</feature>
<feature type="binding site" evidence="3">
    <location>
        <position position="66"/>
    </location>
    <ligand>
        <name>Mg(2+)</name>
        <dbReference type="ChEBI" id="CHEBI:18420"/>
        <label>1</label>
    </ligand>
</feature>
<feature type="binding site" evidence="3">
    <location>
        <position position="286"/>
    </location>
    <ligand>
        <name>Mg(2+)</name>
        <dbReference type="ChEBI" id="CHEBI:18420"/>
        <label>1</label>
    </ligand>
</feature>
<dbReference type="Pfam" id="PF03747">
    <property type="entry name" value="ADP_ribosyl_GH"/>
    <property type="match status" value="1"/>
</dbReference>
<keyword evidence="5" id="KW-1185">Reference proteome</keyword>
<sequence length="344" mass="35253">MAATEDRQFDRAMGALVGGALGDALGMPTQLLSADEIRRGYGHVDRFVTPTDDHPVSRGLPAGMITDDTEQTLLLAEQLLASPERFDHAAWVERLLAWEIDVKARGSYDLLGPSTKRAIDLIRSGTPAQEAGREGTTNGAAMRIAPVAIATPVDPLERLVARIEETCAATHATTIAISSAAAVAAAISAAIDGHAWNDAAERGIEAARAARHVGAWSAGPDIAARIEWARGLVSGANEQEAISAIVDLVGTSVASQESIPAAFAVVAAANGDPWRAAVISANLGGDTDTIGAIAGAMAGAATGQSELPADRIAELRGFDLGHAGDLAKGLLALRNAAAPTTEAA</sequence>
<proteinExistence type="inferred from homology"/>
<comment type="cofactor">
    <cofactor evidence="3">
        <name>Mg(2+)</name>
        <dbReference type="ChEBI" id="CHEBI:18420"/>
    </cofactor>
    <text evidence="3">Binds 2 magnesium ions per subunit.</text>
</comment>
<reference evidence="4 5" key="1">
    <citation type="submission" date="2019-03" db="EMBL/GenBank/DDBJ databases">
        <title>Jiella endophytica sp. nov., a novel endophytic bacterium isolated from root of Ficus microcarpa Linn. f.</title>
        <authorList>
            <person name="Tuo L."/>
        </authorList>
    </citation>
    <scope>NUCLEOTIDE SEQUENCE [LARGE SCALE GENOMIC DNA]</scope>
    <source>
        <strain evidence="4 5">CBS5Q-3</strain>
    </source>
</reference>
<comment type="similarity">
    <text evidence="1">Belongs to the ADP-ribosylglycohydrolase family.</text>
</comment>
<name>A0A4Y8RKF8_9HYPH</name>
<dbReference type="RefSeq" id="WP_134762307.1">
    <property type="nucleotide sequence ID" value="NZ_SOZD01000003.1"/>
</dbReference>
<dbReference type="InterPro" id="IPR036705">
    <property type="entry name" value="Ribosyl_crysJ1_sf"/>
</dbReference>
<dbReference type="InterPro" id="IPR050792">
    <property type="entry name" value="ADP-ribosylglycohydrolase"/>
</dbReference>
<accession>A0A4Y8RKF8</accession>
<gene>
    <name evidence="4" type="ORF">E3C22_12280</name>
</gene>
<keyword evidence="3" id="KW-0479">Metal-binding</keyword>
<feature type="binding site" evidence="3">
    <location>
        <position position="67"/>
    </location>
    <ligand>
        <name>Mg(2+)</name>
        <dbReference type="ChEBI" id="CHEBI:18420"/>
        <label>1</label>
    </ligand>
</feature>
<feature type="binding site" evidence="3">
    <location>
        <position position="288"/>
    </location>
    <ligand>
        <name>Mg(2+)</name>
        <dbReference type="ChEBI" id="CHEBI:18420"/>
        <label>1</label>
    </ligand>
</feature>
<organism evidence="4 5">
    <name type="scientific">Jiella endophytica</name>
    <dbReference type="NCBI Taxonomy" id="2558362"/>
    <lineage>
        <taxon>Bacteria</taxon>
        <taxon>Pseudomonadati</taxon>
        <taxon>Pseudomonadota</taxon>
        <taxon>Alphaproteobacteria</taxon>
        <taxon>Hyphomicrobiales</taxon>
        <taxon>Aurantimonadaceae</taxon>
        <taxon>Jiella</taxon>
    </lineage>
</organism>
<dbReference type="EMBL" id="SOZD01000003">
    <property type="protein sequence ID" value="TFF23202.1"/>
    <property type="molecule type" value="Genomic_DNA"/>
</dbReference>